<keyword evidence="2" id="KW-1003">Cell membrane</keyword>
<keyword evidence="7 10" id="KW-0472">Membrane</keyword>
<evidence type="ECO:0000313" key="11">
    <source>
        <dbReference type="EMBL" id="QBB72934.1"/>
    </source>
</evidence>
<evidence type="ECO:0000256" key="5">
    <source>
        <dbReference type="ARBA" id="ARBA00022725"/>
    </source>
</evidence>
<feature type="transmembrane region" description="Helical" evidence="10">
    <location>
        <begin position="85"/>
        <end position="108"/>
    </location>
</feature>
<evidence type="ECO:0000256" key="6">
    <source>
        <dbReference type="ARBA" id="ARBA00022989"/>
    </source>
</evidence>
<dbReference type="Pfam" id="PF02949">
    <property type="entry name" value="7tm_6"/>
    <property type="match status" value="1"/>
</dbReference>
<dbReference type="GO" id="GO:0007165">
    <property type="term" value="P:signal transduction"/>
    <property type="evidence" value="ECO:0007669"/>
    <property type="project" value="UniProtKB-KW"/>
</dbReference>
<evidence type="ECO:0000256" key="1">
    <source>
        <dbReference type="ARBA" id="ARBA00004651"/>
    </source>
</evidence>
<feature type="transmembrane region" description="Helical" evidence="10">
    <location>
        <begin position="312"/>
        <end position="333"/>
    </location>
</feature>
<sequence>MYVRWLVITHPDVFIPYACIMKLERIKRVVVSQSNVPVSSVSGGRKMSEKIVHQFMRVNVKILEITELWLEDGNLTAKKMKILKLCIMFILVCPTCIPLLREFIIVLIDPAPDIVHRIQIILAESCVLGAMYMVICFWKNRSQIKDLVDSIADFANYSELDLLIIDEKAGFFSKIVLGYSLSGMVIYTLSPLLSTESCEKVKSQYKIDHGIPCGIIVPIRIPIDPENSHIFRFYVFDQVVNGVLAVLVVVNITMMVCGLVEHAISQLKQVRCLMSKLSESGNIEEKLGFVVKYHYAVIRFINNINKYFGSQLVLHFTLTSVVISLLGFQILMVNDRKESLMYALHLIGWLIMLYNICYYGQLLIDESIGVAFDAYSVPWYNCSVRVQKDIKFIVMRSQKPLTLKAMNLGIMSHPTFLGVISSSYSYFTLLLKVKNA</sequence>
<comment type="similarity">
    <text evidence="10">Belongs to the insect chemoreceptor superfamily. Heteromeric odorant receptor channel (TC 1.A.69) family.</text>
</comment>
<dbReference type="GO" id="GO:0004984">
    <property type="term" value="F:olfactory receptor activity"/>
    <property type="evidence" value="ECO:0007669"/>
    <property type="project" value="InterPro"/>
</dbReference>
<keyword evidence="5 10" id="KW-0552">Olfaction</keyword>
<keyword evidence="6 10" id="KW-1133">Transmembrane helix</keyword>
<feature type="transmembrane region" description="Helical" evidence="10">
    <location>
        <begin position="242"/>
        <end position="264"/>
    </location>
</feature>
<dbReference type="GO" id="GO:0005549">
    <property type="term" value="F:odorant binding"/>
    <property type="evidence" value="ECO:0007669"/>
    <property type="project" value="InterPro"/>
</dbReference>
<dbReference type="EMBL" id="MH324835">
    <property type="protein sequence ID" value="QBB72934.1"/>
    <property type="molecule type" value="mRNA"/>
</dbReference>
<evidence type="ECO:0000256" key="8">
    <source>
        <dbReference type="ARBA" id="ARBA00023170"/>
    </source>
</evidence>
<name>A0A411HQZ4_PROBE</name>
<keyword evidence="4 10" id="KW-0812">Transmembrane</keyword>
<gene>
    <name evidence="11" type="primary">OR2</name>
</gene>
<evidence type="ECO:0000256" key="10">
    <source>
        <dbReference type="RuleBase" id="RU351113"/>
    </source>
</evidence>
<reference evidence="11" key="1">
    <citation type="submission" date="2018-05" db="EMBL/GenBank/DDBJ databases">
        <title>Identification and expression analysis of candidate chemosensory receptors in the white-spotted flower chafer, Protaetia brevitarsis.</title>
        <authorList>
            <person name="Zhang T."/>
        </authorList>
    </citation>
    <scope>NUCLEOTIDE SEQUENCE</scope>
</reference>
<keyword evidence="3 10" id="KW-0716">Sensory transduction</keyword>
<feature type="transmembrane region" description="Helical" evidence="10">
    <location>
        <begin position="339"/>
        <end position="359"/>
    </location>
</feature>
<evidence type="ECO:0000256" key="9">
    <source>
        <dbReference type="ARBA" id="ARBA00023224"/>
    </source>
</evidence>
<proteinExistence type="evidence at transcript level"/>
<evidence type="ECO:0000256" key="3">
    <source>
        <dbReference type="ARBA" id="ARBA00022606"/>
    </source>
</evidence>
<keyword evidence="8 10" id="KW-0675">Receptor</keyword>
<protein>
    <recommendedName>
        <fullName evidence="10">Odorant receptor</fullName>
    </recommendedName>
</protein>
<dbReference type="PANTHER" id="PTHR21137:SF35">
    <property type="entry name" value="ODORANT RECEPTOR 19A-RELATED"/>
    <property type="match status" value="1"/>
</dbReference>
<comment type="subcellular location">
    <subcellularLocation>
        <location evidence="1 10">Cell membrane</location>
        <topology evidence="1 10">Multi-pass membrane protein</topology>
    </subcellularLocation>
</comment>
<evidence type="ECO:0000256" key="4">
    <source>
        <dbReference type="ARBA" id="ARBA00022692"/>
    </source>
</evidence>
<keyword evidence="9 10" id="KW-0807">Transducer</keyword>
<dbReference type="PANTHER" id="PTHR21137">
    <property type="entry name" value="ODORANT RECEPTOR"/>
    <property type="match status" value="1"/>
</dbReference>
<dbReference type="AlphaFoldDB" id="A0A411HQZ4"/>
<organism evidence="11">
    <name type="scientific">Protaetia brevitarsis</name>
    <name type="common">White-spotted flower chafer beetle</name>
    <name type="synonym">Liocola brevitarsis</name>
    <dbReference type="NCBI Taxonomy" id="348688"/>
    <lineage>
        <taxon>Eukaryota</taxon>
        <taxon>Metazoa</taxon>
        <taxon>Ecdysozoa</taxon>
        <taxon>Arthropoda</taxon>
        <taxon>Hexapoda</taxon>
        <taxon>Insecta</taxon>
        <taxon>Pterygota</taxon>
        <taxon>Neoptera</taxon>
        <taxon>Endopterygota</taxon>
        <taxon>Coleoptera</taxon>
        <taxon>Polyphaga</taxon>
        <taxon>Scarabaeiformia</taxon>
        <taxon>Scarabaeidae</taxon>
        <taxon>Cetoniinae</taxon>
        <taxon>Protaetia</taxon>
        <taxon>Liocola</taxon>
    </lineage>
</organism>
<feature type="transmembrane region" description="Helical" evidence="10">
    <location>
        <begin position="405"/>
        <end position="427"/>
    </location>
</feature>
<evidence type="ECO:0000256" key="7">
    <source>
        <dbReference type="ARBA" id="ARBA00023136"/>
    </source>
</evidence>
<comment type="caution">
    <text evidence="10">Lacks conserved residue(s) required for the propagation of feature annotation.</text>
</comment>
<evidence type="ECO:0000256" key="2">
    <source>
        <dbReference type="ARBA" id="ARBA00022475"/>
    </source>
</evidence>
<dbReference type="GO" id="GO:0005886">
    <property type="term" value="C:plasma membrane"/>
    <property type="evidence" value="ECO:0007669"/>
    <property type="project" value="UniProtKB-SubCell"/>
</dbReference>
<feature type="transmembrane region" description="Helical" evidence="10">
    <location>
        <begin position="114"/>
        <end position="138"/>
    </location>
</feature>
<dbReference type="InterPro" id="IPR004117">
    <property type="entry name" value="7tm6_olfct_rcpt"/>
</dbReference>
<accession>A0A411HQZ4</accession>